<evidence type="ECO:0000313" key="4">
    <source>
        <dbReference type="Proteomes" id="UP000014480"/>
    </source>
</evidence>
<organism evidence="3 4">
    <name type="scientific">Colletotrichum orbiculare (strain 104-T / ATCC 96160 / CBS 514.97 / LARS 414 / MAFF 240422)</name>
    <name type="common">Cucumber anthracnose fungus</name>
    <name type="synonym">Colletotrichum lagenarium</name>
    <dbReference type="NCBI Taxonomy" id="1213857"/>
    <lineage>
        <taxon>Eukaryota</taxon>
        <taxon>Fungi</taxon>
        <taxon>Dikarya</taxon>
        <taxon>Ascomycota</taxon>
        <taxon>Pezizomycotina</taxon>
        <taxon>Sordariomycetes</taxon>
        <taxon>Hypocreomycetidae</taxon>
        <taxon>Glomerellales</taxon>
        <taxon>Glomerellaceae</taxon>
        <taxon>Colletotrichum</taxon>
        <taxon>Colletotrichum orbiculare species complex</taxon>
    </lineage>
</organism>
<sequence length="103" mass="11883">MSTKRKYNQKPQQLAGPEERGPGAHCMVWWAMHDHVLMSEVLYHPINWSASFESLRYLLGLAATFITALPVAGLMTTKAHTWYVRYCVLAHRALLRMYTFTGR</sequence>
<reference evidence="4" key="1">
    <citation type="journal article" date="2013" name="New Phytol.">
        <title>Comparative genomic and transcriptomic analyses reveal the hemibiotrophic stage shift of Colletotrichum fungi.</title>
        <authorList>
            <person name="Gan P."/>
            <person name="Ikeda K."/>
            <person name="Irieda H."/>
            <person name="Narusaka M."/>
            <person name="O'Connell R.J."/>
            <person name="Narusaka Y."/>
            <person name="Takano Y."/>
            <person name="Kubo Y."/>
            <person name="Shirasu K."/>
        </authorList>
    </citation>
    <scope>NUCLEOTIDE SEQUENCE [LARGE SCALE GENOMIC DNA]</scope>
    <source>
        <strain evidence="4">104-T / ATCC 96160 / CBS 514.97 / LARS 414 / MAFF 240422</strain>
    </source>
</reference>
<name>A0A484G1Z9_COLOR</name>
<proteinExistence type="predicted"/>
<keyword evidence="4" id="KW-1185">Reference proteome</keyword>
<dbReference type="EMBL" id="AMCV02000005">
    <property type="protein sequence ID" value="TDZ23824.1"/>
    <property type="molecule type" value="Genomic_DNA"/>
</dbReference>
<dbReference type="Proteomes" id="UP000014480">
    <property type="component" value="Unassembled WGS sequence"/>
</dbReference>
<feature type="region of interest" description="Disordered" evidence="1">
    <location>
        <begin position="1"/>
        <end position="22"/>
    </location>
</feature>
<keyword evidence="2" id="KW-1133">Transmembrane helix</keyword>
<keyword evidence="2" id="KW-0472">Membrane</keyword>
<reference evidence="4" key="2">
    <citation type="journal article" date="2019" name="Mol. Plant Microbe Interact.">
        <title>Genome sequence resources for four phytopathogenic fungi from the Colletotrichum orbiculare species complex.</title>
        <authorList>
            <person name="Gan P."/>
            <person name="Tsushima A."/>
            <person name="Narusaka M."/>
            <person name="Narusaka Y."/>
            <person name="Takano Y."/>
            <person name="Kubo Y."/>
            <person name="Shirasu K."/>
        </authorList>
    </citation>
    <scope>GENOME REANNOTATION</scope>
    <source>
        <strain evidence="4">104-T / ATCC 96160 / CBS 514.97 / LARS 414 / MAFF 240422</strain>
    </source>
</reference>
<feature type="transmembrane region" description="Helical" evidence="2">
    <location>
        <begin position="57"/>
        <end position="76"/>
    </location>
</feature>
<keyword evidence="2" id="KW-0812">Transmembrane</keyword>
<accession>A0A484G1Z9</accession>
<protein>
    <submittedName>
        <fullName evidence="3">Uncharacterized protein</fullName>
    </submittedName>
</protein>
<dbReference type="AlphaFoldDB" id="A0A484G1Z9"/>
<gene>
    <name evidence="3" type="ORF">Cob_v003216</name>
</gene>
<evidence type="ECO:0000313" key="3">
    <source>
        <dbReference type="EMBL" id="TDZ23824.1"/>
    </source>
</evidence>
<evidence type="ECO:0000256" key="2">
    <source>
        <dbReference type="SAM" id="Phobius"/>
    </source>
</evidence>
<comment type="caution">
    <text evidence="3">The sequence shown here is derived from an EMBL/GenBank/DDBJ whole genome shotgun (WGS) entry which is preliminary data.</text>
</comment>
<evidence type="ECO:0000256" key="1">
    <source>
        <dbReference type="SAM" id="MobiDB-lite"/>
    </source>
</evidence>